<evidence type="ECO:0000256" key="3">
    <source>
        <dbReference type="ARBA" id="ARBA00023128"/>
    </source>
</evidence>
<dbReference type="SUPFAM" id="SSF103025">
    <property type="entry name" value="Folate-binding domain"/>
    <property type="match status" value="1"/>
</dbReference>
<dbReference type="GO" id="GO:0016226">
    <property type="term" value="P:iron-sulfur cluster assembly"/>
    <property type="evidence" value="ECO:0007669"/>
    <property type="project" value="TreeGrafter"/>
</dbReference>
<dbReference type="InterPro" id="IPR017703">
    <property type="entry name" value="YgfZ/GCV_T_CS"/>
</dbReference>
<keyword evidence="7" id="KW-1185">Reference proteome</keyword>
<evidence type="ECO:0000256" key="1">
    <source>
        <dbReference type="ARBA" id="ARBA00004173"/>
    </source>
</evidence>
<evidence type="ECO:0000256" key="4">
    <source>
        <dbReference type="ARBA" id="ARBA00093447"/>
    </source>
</evidence>
<feature type="domain" description="GCVT N-terminal" evidence="5">
    <location>
        <begin position="47"/>
        <end position="150"/>
    </location>
</feature>
<proteinExistence type="inferred from homology"/>
<accession>A0A367KRD6</accession>
<dbReference type="NCBIfam" id="TIGR03317">
    <property type="entry name" value="ygfZ_signature"/>
    <property type="match status" value="1"/>
</dbReference>
<keyword evidence="3" id="KW-0496">Mitochondrion</keyword>
<gene>
    <name evidence="6" type="primary">CAF17</name>
    <name evidence="6" type="ORF">CU098_013072</name>
</gene>
<dbReference type="InterPro" id="IPR006222">
    <property type="entry name" value="GCVT_N"/>
</dbReference>
<comment type="subcellular location">
    <subcellularLocation>
        <location evidence="1">Mitochondrion</location>
    </subcellularLocation>
</comment>
<dbReference type="EMBL" id="PJQM01000601">
    <property type="protein sequence ID" value="RCI04707.1"/>
    <property type="molecule type" value="Genomic_DNA"/>
</dbReference>
<dbReference type="Gene3D" id="3.30.1360.120">
    <property type="entry name" value="Probable tRNA modification gtpase trme, domain 1"/>
    <property type="match status" value="1"/>
</dbReference>
<dbReference type="OrthoDB" id="191995at2759"/>
<dbReference type="Proteomes" id="UP000253551">
    <property type="component" value="Unassembled WGS sequence"/>
</dbReference>
<protein>
    <submittedName>
        <fullName evidence="6">Ccr4 associated factor</fullName>
    </submittedName>
</protein>
<evidence type="ECO:0000256" key="2">
    <source>
        <dbReference type="ARBA" id="ARBA00022946"/>
    </source>
</evidence>
<evidence type="ECO:0000259" key="5">
    <source>
        <dbReference type="Pfam" id="PF01571"/>
    </source>
</evidence>
<name>A0A367KRD6_RHIST</name>
<keyword evidence="2" id="KW-0809">Transit peptide</keyword>
<comment type="caution">
    <text evidence="6">The sequence shown here is derived from an EMBL/GenBank/DDBJ whole genome shotgun (WGS) entry which is preliminary data.</text>
</comment>
<evidence type="ECO:0000313" key="7">
    <source>
        <dbReference type="Proteomes" id="UP000253551"/>
    </source>
</evidence>
<dbReference type="InterPro" id="IPR045179">
    <property type="entry name" value="YgfZ/GcvT"/>
</dbReference>
<organism evidence="6 7">
    <name type="scientific">Rhizopus stolonifer</name>
    <name type="common">Rhizopus nigricans</name>
    <dbReference type="NCBI Taxonomy" id="4846"/>
    <lineage>
        <taxon>Eukaryota</taxon>
        <taxon>Fungi</taxon>
        <taxon>Fungi incertae sedis</taxon>
        <taxon>Mucoromycota</taxon>
        <taxon>Mucoromycotina</taxon>
        <taxon>Mucoromycetes</taxon>
        <taxon>Mucorales</taxon>
        <taxon>Mucorineae</taxon>
        <taxon>Rhizopodaceae</taxon>
        <taxon>Rhizopus</taxon>
    </lineage>
</organism>
<evidence type="ECO:0000313" key="6">
    <source>
        <dbReference type="EMBL" id="RCI04707.1"/>
    </source>
</evidence>
<sequence length="346" mass="39542">MLLKPFSRASSSVLLRPTLTRSFVNTSFQEKDVRHQGDHYCQIPERGLIELEGPDTAKFLQGLITNHMPKISPGGDGFYTAFLTPPGRMLYDTFIYPVNSGVNFPHPKFMIDCPASNTSTFMRHLKRYILRSKVKARDCSEEYQLWHVWGHHETLDPALVKKERRLSDIGCTDPRMPGFGYRAVLKKEQAIEHILPTSGHFEPLDASEYTIRRMLYGIPEGVDDLWPEISLPLESNLDYMNGVDFRKGCYVGQELTIRTYHTGVVRKRIVPMFSAPSVQSVDRHQTFPSGLVPQTDIKLVEGATLMRLEHVKRCAEGEPVAFTVPGNESIRIRPFLPDWWEEQHGE</sequence>
<dbReference type="Pfam" id="PF01571">
    <property type="entry name" value="GCV_T"/>
    <property type="match status" value="1"/>
</dbReference>
<dbReference type="GO" id="GO:0005759">
    <property type="term" value="C:mitochondrial matrix"/>
    <property type="evidence" value="ECO:0007669"/>
    <property type="project" value="TreeGrafter"/>
</dbReference>
<dbReference type="AlphaFoldDB" id="A0A367KRD6"/>
<dbReference type="PANTHER" id="PTHR22602:SF0">
    <property type="entry name" value="TRANSFERASE CAF17, MITOCHONDRIAL-RELATED"/>
    <property type="match status" value="1"/>
</dbReference>
<comment type="similarity">
    <text evidence="4">Belongs to the GcvT family. CAF17/IBA57 subfamily.</text>
</comment>
<dbReference type="InterPro" id="IPR027266">
    <property type="entry name" value="TrmE/GcvT-like"/>
</dbReference>
<reference evidence="6 7" key="1">
    <citation type="journal article" date="2018" name="G3 (Bethesda)">
        <title>Phylogenetic and Phylogenomic Definition of Rhizopus Species.</title>
        <authorList>
            <person name="Gryganskyi A.P."/>
            <person name="Golan J."/>
            <person name="Dolatabadi S."/>
            <person name="Mondo S."/>
            <person name="Robb S."/>
            <person name="Idnurm A."/>
            <person name="Muszewska A."/>
            <person name="Steczkiewicz K."/>
            <person name="Masonjones S."/>
            <person name="Liao H.L."/>
            <person name="Gajdeczka M.T."/>
            <person name="Anike F."/>
            <person name="Vuek A."/>
            <person name="Anishchenko I.M."/>
            <person name="Voigt K."/>
            <person name="de Hoog G.S."/>
            <person name="Smith M.E."/>
            <person name="Heitman J."/>
            <person name="Vilgalys R."/>
            <person name="Stajich J.E."/>
        </authorList>
    </citation>
    <scope>NUCLEOTIDE SEQUENCE [LARGE SCALE GENOMIC DNA]</scope>
    <source>
        <strain evidence="6 7">LSU 92-RS-03</strain>
    </source>
</reference>
<dbReference type="PANTHER" id="PTHR22602">
    <property type="entry name" value="TRANSFERASE CAF17, MITOCHONDRIAL-RELATED"/>
    <property type="match status" value="1"/>
</dbReference>
<dbReference type="STRING" id="4846.A0A367KRD6"/>